<evidence type="ECO:0000256" key="2">
    <source>
        <dbReference type="PIRSR" id="PIRSR640198-3"/>
    </source>
</evidence>
<dbReference type="EMBL" id="MHSH01000005">
    <property type="protein sequence ID" value="OHA42432.1"/>
    <property type="molecule type" value="Genomic_DNA"/>
</dbReference>
<dbReference type="Gene3D" id="1.10.10.10">
    <property type="entry name" value="Winged helix-like DNA-binding domain superfamily/Winged helix DNA-binding domain"/>
    <property type="match status" value="1"/>
</dbReference>
<feature type="domain" description="Fido" evidence="3">
    <location>
        <begin position="206"/>
        <end position="339"/>
    </location>
</feature>
<dbReference type="InterPro" id="IPR003812">
    <property type="entry name" value="Fido"/>
</dbReference>
<dbReference type="PANTHER" id="PTHR13504">
    <property type="entry name" value="FIDO DOMAIN-CONTAINING PROTEIN DDB_G0283145"/>
    <property type="match status" value="1"/>
</dbReference>
<dbReference type="InterPro" id="IPR036388">
    <property type="entry name" value="WH-like_DNA-bd_sf"/>
</dbReference>
<feature type="binding site" evidence="1">
    <location>
        <begin position="285"/>
        <end position="292"/>
    </location>
    <ligand>
        <name>ATP</name>
        <dbReference type="ChEBI" id="CHEBI:30616"/>
    </ligand>
</feature>
<gene>
    <name evidence="4" type="ORF">A3H68_00480</name>
</gene>
<name>A0A1G2P473_9BACT</name>
<dbReference type="GO" id="GO:0005524">
    <property type="term" value="F:ATP binding"/>
    <property type="evidence" value="ECO:0007669"/>
    <property type="project" value="UniProtKB-KW"/>
</dbReference>
<protein>
    <recommendedName>
        <fullName evidence="3">Fido domain-containing protein</fullName>
    </recommendedName>
</protein>
<feature type="site" description="Important for autoinhibition of adenylyltransferase activity" evidence="2">
    <location>
        <position position="156"/>
    </location>
</feature>
<accession>A0A1G2P473</accession>
<evidence type="ECO:0000256" key="1">
    <source>
        <dbReference type="PIRSR" id="PIRSR640198-2"/>
    </source>
</evidence>
<keyword evidence="1" id="KW-0067">ATP-binding</keyword>
<dbReference type="Gene3D" id="1.10.3290.10">
    <property type="entry name" value="Fido-like domain"/>
    <property type="match status" value="1"/>
</dbReference>
<dbReference type="PROSITE" id="PS51459">
    <property type="entry name" value="FIDO"/>
    <property type="match status" value="1"/>
</dbReference>
<dbReference type="Proteomes" id="UP000176429">
    <property type="component" value="Unassembled WGS sequence"/>
</dbReference>
<evidence type="ECO:0000313" key="4">
    <source>
        <dbReference type="EMBL" id="OHA42432.1"/>
    </source>
</evidence>
<organism evidence="4 5">
    <name type="scientific">Candidatus Taylorbacteria bacterium RIFCSPLOWO2_02_FULL_46_40</name>
    <dbReference type="NCBI Taxonomy" id="1802329"/>
    <lineage>
        <taxon>Bacteria</taxon>
        <taxon>Candidatus Tayloriibacteriota</taxon>
    </lineage>
</organism>
<dbReference type="PANTHER" id="PTHR13504:SF38">
    <property type="entry name" value="FIDO DOMAIN-CONTAINING PROTEIN"/>
    <property type="match status" value="1"/>
</dbReference>
<sequence length="350" mass="40165">MTQLTKRQQKIIDFIFTKEEVQNQDIVEFFISENEPLSRETIGRELNELVSLNKLLKIGKGRAVAYKITESHPLLKPVDYEGYFSKDQDVRAPGTIKFDQNIFSKLSGLFKPEEVAELFQKNRDFSKRIANLSPAIIQKEYERITIELSWKSSKIEGNTYSLIDTEILIKEHKEASGHKKEEATMILNHKKTLDYIFSNKEKFKKISLRDIEDVHRLLVGDLGVEFGLRSKSVGITGTNYRPLDNVHQIKEAVEKMSECINSAEDPWNKALIMLLAVAYIQPFEDGNKRTSRLIANACLIAGDVCPLSFRSVDESDYKKAILLFYELGNASLMKSIFLEQFNFAVSNYFL</sequence>
<proteinExistence type="predicted"/>
<comment type="caution">
    <text evidence="4">The sequence shown here is derived from an EMBL/GenBank/DDBJ whole genome shotgun (WGS) entry which is preliminary data.</text>
</comment>
<dbReference type="Pfam" id="PF02661">
    <property type="entry name" value="Fic"/>
    <property type="match status" value="1"/>
</dbReference>
<reference evidence="4 5" key="1">
    <citation type="journal article" date="2016" name="Nat. Commun.">
        <title>Thousands of microbial genomes shed light on interconnected biogeochemical processes in an aquifer system.</title>
        <authorList>
            <person name="Anantharaman K."/>
            <person name="Brown C.T."/>
            <person name="Hug L.A."/>
            <person name="Sharon I."/>
            <person name="Castelle C.J."/>
            <person name="Probst A.J."/>
            <person name="Thomas B.C."/>
            <person name="Singh A."/>
            <person name="Wilkins M.J."/>
            <person name="Karaoz U."/>
            <person name="Brodie E.L."/>
            <person name="Williams K.H."/>
            <person name="Hubbard S.S."/>
            <person name="Banfield J.F."/>
        </authorList>
    </citation>
    <scope>NUCLEOTIDE SEQUENCE [LARGE SCALE GENOMIC DNA]</scope>
</reference>
<dbReference type="SUPFAM" id="SSF140931">
    <property type="entry name" value="Fic-like"/>
    <property type="match status" value="1"/>
</dbReference>
<keyword evidence="1" id="KW-0547">Nucleotide-binding</keyword>
<dbReference type="InterPro" id="IPR036597">
    <property type="entry name" value="Fido-like_dom_sf"/>
</dbReference>
<evidence type="ECO:0000313" key="5">
    <source>
        <dbReference type="Proteomes" id="UP000176429"/>
    </source>
</evidence>
<evidence type="ECO:0000259" key="3">
    <source>
        <dbReference type="PROSITE" id="PS51459"/>
    </source>
</evidence>
<dbReference type="InterPro" id="IPR040198">
    <property type="entry name" value="Fido_containing"/>
</dbReference>
<dbReference type="AlphaFoldDB" id="A0A1G2P473"/>